<dbReference type="Proteomes" id="UP001286313">
    <property type="component" value="Unassembled WGS sequence"/>
</dbReference>
<evidence type="ECO:0000313" key="1">
    <source>
        <dbReference type="EMBL" id="KAK3869045.1"/>
    </source>
</evidence>
<organism evidence="1 2">
    <name type="scientific">Petrolisthes cinctipes</name>
    <name type="common">Flat porcelain crab</name>
    <dbReference type="NCBI Taxonomy" id="88211"/>
    <lineage>
        <taxon>Eukaryota</taxon>
        <taxon>Metazoa</taxon>
        <taxon>Ecdysozoa</taxon>
        <taxon>Arthropoda</taxon>
        <taxon>Crustacea</taxon>
        <taxon>Multicrustacea</taxon>
        <taxon>Malacostraca</taxon>
        <taxon>Eumalacostraca</taxon>
        <taxon>Eucarida</taxon>
        <taxon>Decapoda</taxon>
        <taxon>Pleocyemata</taxon>
        <taxon>Anomura</taxon>
        <taxon>Galatheoidea</taxon>
        <taxon>Porcellanidae</taxon>
        <taxon>Petrolisthes</taxon>
    </lineage>
</organism>
<gene>
    <name evidence="1" type="ORF">Pcinc_025613</name>
</gene>
<proteinExistence type="predicted"/>
<keyword evidence="2" id="KW-1185">Reference proteome</keyword>
<evidence type="ECO:0000313" key="2">
    <source>
        <dbReference type="Proteomes" id="UP001286313"/>
    </source>
</evidence>
<accession>A0AAE1F8W5</accession>
<name>A0AAE1F8W5_PETCI</name>
<dbReference type="EMBL" id="JAWQEG010002899">
    <property type="protein sequence ID" value="KAK3869045.1"/>
    <property type="molecule type" value="Genomic_DNA"/>
</dbReference>
<reference evidence="1" key="1">
    <citation type="submission" date="2023-10" db="EMBL/GenBank/DDBJ databases">
        <title>Genome assemblies of two species of porcelain crab, Petrolisthes cinctipes and Petrolisthes manimaculis (Anomura: Porcellanidae).</title>
        <authorList>
            <person name="Angst P."/>
        </authorList>
    </citation>
    <scope>NUCLEOTIDE SEQUENCE</scope>
    <source>
        <strain evidence="1">PB745_01</strain>
        <tissue evidence="1">Gill</tissue>
    </source>
</reference>
<protein>
    <submittedName>
        <fullName evidence="1">Uncharacterized protein</fullName>
    </submittedName>
</protein>
<dbReference type="AlphaFoldDB" id="A0AAE1F8W5"/>
<comment type="caution">
    <text evidence="1">The sequence shown here is derived from an EMBL/GenBank/DDBJ whole genome shotgun (WGS) entry which is preliminary data.</text>
</comment>
<sequence>MLCRGVPHNSKPPTPHLLNSHKYSGVTPQCTFTYTHLEPSSSTTWTVLCRPSLLLLPGTPHVLHTLTVAVYPFYLHECCYCYQAGNTTPAALFSFPSLLPITPL</sequence>